<dbReference type="PROSITE" id="PS51352">
    <property type="entry name" value="THIOREDOXIN_2"/>
    <property type="match status" value="1"/>
</dbReference>
<keyword evidence="4" id="KW-1015">Disulfide bond</keyword>
<evidence type="ECO:0000259" key="7">
    <source>
        <dbReference type="PROSITE" id="PS51352"/>
    </source>
</evidence>
<evidence type="ECO:0000313" key="8">
    <source>
        <dbReference type="EMBL" id="MDD1007181.1"/>
    </source>
</evidence>
<dbReference type="GO" id="GO:0016491">
    <property type="term" value="F:oxidoreductase activity"/>
    <property type="evidence" value="ECO:0007669"/>
    <property type="project" value="UniProtKB-KW"/>
</dbReference>
<dbReference type="InterPro" id="IPR013766">
    <property type="entry name" value="Thioredoxin_domain"/>
</dbReference>
<dbReference type="RefSeq" id="WP_273875619.1">
    <property type="nucleotide sequence ID" value="NZ_JAMDHA010000005.1"/>
</dbReference>
<organism evidence="8 9">
    <name type="scientific">Pseudomonas shahriarae</name>
    <dbReference type="NCBI Taxonomy" id="2745512"/>
    <lineage>
        <taxon>Bacteria</taxon>
        <taxon>Pseudomonadati</taxon>
        <taxon>Pseudomonadota</taxon>
        <taxon>Gammaproteobacteria</taxon>
        <taxon>Pseudomonadales</taxon>
        <taxon>Pseudomonadaceae</taxon>
        <taxon>Pseudomonas</taxon>
    </lineage>
</organism>
<keyword evidence="9" id="KW-1185">Reference proteome</keyword>
<keyword evidence="3" id="KW-0560">Oxidoreductase</keyword>
<accession>A0A9X4BZ32</accession>
<dbReference type="Gene3D" id="3.40.30.10">
    <property type="entry name" value="Glutaredoxin"/>
    <property type="match status" value="1"/>
</dbReference>
<evidence type="ECO:0000313" key="9">
    <source>
        <dbReference type="Proteomes" id="UP001148185"/>
    </source>
</evidence>
<protein>
    <submittedName>
        <fullName evidence="8">DsbA family protein</fullName>
    </submittedName>
</protein>
<feature type="domain" description="Thioredoxin" evidence="7">
    <location>
        <begin position="32"/>
        <end position="253"/>
    </location>
</feature>
<dbReference type="PANTHER" id="PTHR13887:SF14">
    <property type="entry name" value="DISULFIDE BOND FORMATION PROTEIN D"/>
    <property type="match status" value="1"/>
</dbReference>
<feature type="compositionally biased region" description="Acidic residues" evidence="6">
    <location>
        <begin position="303"/>
        <end position="314"/>
    </location>
</feature>
<evidence type="ECO:0000256" key="5">
    <source>
        <dbReference type="ARBA" id="ARBA00023284"/>
    </source>
</evidence>
<dbReference type="SUPFAM" id="SSF52833">
    <property type="entry name" value="Thioredoxin-like"/>
    <property type="match status" value="1"/>
</dbReference>
<evidence type="ECO:0000256" key="6">
    <source>
        <dbReference type="SAM" id="MobiDB-lite"/>
    </source>
</evidence>
<keyword evidence="5" id="KW-0676">Redox-active center</keyword>
<feature type="region of interest" description="Disordered" evidence="6">
    <location>
        <begin position="287"/>
        <end position="314"/>
    </location>
</feature>
<evidence type="ECO:0000256" key="4">
    <source>
        <dbReference type="ARBA" id="ARBA00023157"/>
    </source>
</evidence>
<evidence type="ECO:0000256" key="1">
    <source>
        <dbReference type="ARBA" id="ARBA00005791"/>
    </source>
</evidence>
<dbReference type="InterPro" id="IPR012336">
    <property type="entry name" value="Thioredoxin-like_fold"/>
</dbReference>
<dbReference type="AlphaFoldDB" id="A0A9X4BZ32"/>
<dbReference type="EMBL" id="JAMDHA010000005">
    <property type="protein sequence ID" value="MDD1007181.1"/>
    <property type="molecule type" value="Genomic_DNA"/>
</dbReference>
<sequence length="314" mass="34044">MLNLKPLIPAIAISVVLSQVATFGGLAAFNALQGGRYLDDKVAAAVDDLIVQRELKEIEAYASAQYARYPNAVDTVPNDARVYGDLKARFTLAEFSDMECPYCKRLHPTMKEIVDRSNGAVNWQWRHLPLQFHNPAAHDEAKTSECFAEQKGNKGFWVFLDQVFELSAGNGGGVKDLPALAKRLGGDKAKFNECMASERHKDRINEHMLMGEKIGATGTPATMVIDNLTGEKEFVKGAQPASAFITVMKKMMVSERADAQADEQKQKGEQVDGGAVVSEQILGYGARGGAAPVAEKTAPVATADEEHDAGTDEQ</sequence>
<comment type="caution">
    <text evidence="8">The sequence shown here is derived from an EMBL/GenBank/DDBJ whole genome shotgun (WGS) entry which is preliminary data.</text>
</comment>
<reference evidence="8 9" key="1">
    <citation type="submission" date="2022-05" db="EMBL/GenBank/DDBJ databases">
        <title>Novel Pseudomonas spp. Isolated from a Rainbow Trout Aquaculture Facility.</title>
        <authorList>
            <person name="Testerman T."/>
            <person name="Graf J."/>
        </authorList>
    </citation>
    <scope>NUCLEOTIDE SEQUENCE [LARGE SCALE GENOMIC DNA]</scope>
    <source>
        <strain evidence="8 9">ID1042</strain>
    </source>
</reference>
<gene>
    <name evidence="8" type="ORF">M5G27_06770</name>
</gene>
<proteinExistence type="inferred from homology"/>
<dbReference type="PANTHER" id="PTHR13887">
    <property type="entry name" value="GLUTATHIONE S-TRANSFERASE KAPPA"/>
    <property type="match status" value="1"/>
</dbReference>
<comment type="similarity">
    <text evidence="1">Belongs to the thioredoxin family. DsbA subfamily.</text>
</comment>
<name>A0A9X4BZ32_9PSED</name>
<dbReference type="InterPro" id="IPR036249">
    <property type="entry name" value="Thioredoxin-like_sf"/>
</dbReference>
<dbReference type="Proteomes" id="UP001148185">
    <property type="component" value="Unassembled WGS sequence"/>
</dbReference>
<evidence type="ECO:0000256" key="3">
    <source>
        <dbReference type="ARBA" id="ARBA00023002"/>
    </source>
</evidence>
<dbReference type="Pfam" id="PF13462">
    <property type="entry name" value="Thioredoxin_4"/>
    <property type="match status" value="1"/>
</dbReference>
<keyword evidence="2" id="KW-0732">Signal</keyword>
<evidence type="ECO:0000256" key="2">
    <source>
        <dbReference type="ARBA" id="ARBA00022729"/>
    </source>
</evidence>